<name>A0A381WQZ9_9ZZZZ</name>
<dbReference type="EMBL" id="UINC01012591">
    <property type="protein sequence ID" value="SVA54900.1"/>
    <property type="molecule type" value="Genomic_DNA"/>
</dbReference>
<gene>
    <name evidence="1" type="ORF">METZ01_LOCUS107754</name>
</gene>
<dbReference type="AlphaFoldDB" id="A0A381WQZ9"/>
<evidence type="ECO:0000313" key="1">
    <source>
        <dbReference type="EMBL" id="SVA54900.1"/>
    </source>
</evidence>
<reference evidence="1" key="1">
    <citation type="submission" date="2018-05" db="EMBL/GenBank/DDBJ databases">
        <authorList>
            <person name="Lanie J.A."/>
            <person name="Ng W.-L."/>
            <person name="Kazmierczak K.M."/>
            <person name="Andrzejewski T.M."/>
            <person name="Davidsen T.M."/>
            <person name="Wayne K.J."/>
            <person name="Tettelin H."/>
            <person name="Glass J.I."/>
            <person name="Rusch D."/>
            <person name="Podicherti R."/>
            <person name="Tsui H.-C.T."/>
            <person name="Winkler M.E."/>
        </authorList>
    </citation>
    <scope>NUCLEOTIDE SEQUENCE</scope>
</reference>
<accession>A0A381WQZ9</accession>
<feature type="non-terminal residue" evidence="1">
    <location>
        <position position="1"/>
    </location>
</feature>
<protein>
    <submittedName>
        <fullName evidence="1">Uncharacterized protein</fullName>
    </submittedName>
</protein>
<proteinExistence type="predicted"/>
<organism evidence="1">
    <name type="scientific">marine metagenome</name>
    <dbReference type="NCBI Taxonomy" id="408172"/>
    <lineage>
        <taxon>unclassified sequences</taxon>
        <taxon>metagenomes</taxon>
        <taxon>ecological metagenomes</taxon>
    </lineage>
</organism>
<sequence>VLIRERYAGRNCYRETLVLPTCEKSLALAGPERETCVAP</sequence>